<evidence type="ECO:0000259" key="6">
    <source>
        <dbReference type="PROSITE" id="PS50021"/>
    </source>
</evidence>
<comment type="similarity">
    <text evidence="4">Belongs to the GAS2 family.</text>
</comment>
<dbReference type="SMART" id="SM00033">
    <property type="entry name" value="CH"/>
    <property type="match status" value="1"/>
</dbReference>
<dbReference type="GO" id="GO:0035371">
    <property type="term" value="C:microtubule plus-end"/>
    <property type="evidence" value="ECO:0007669"/>
    <property type="project" value="TreeGrafter"/>
</dbReference>
<dbReference type="GO" id="GO:0051015">
    <property type="term" value="F:actin filament binding"/>
    <property type="evidence" value="ECO:0007669"/>
    <property type="project" value="TreeGrafter"/>
</dbReference>
<dbReference type="Pfam" id="PF02187">
    <property type="entry name" value="GAS2"/>
    <property type="match status" value="1"/>
</dbReference>
<dbReference type="SUPFAM" id="SSF47576">
    <property type="entry name" value="Calponin-homology domain, CH-domain"/>
    <property type="match status" value="1"/>
</dbReference>
<dbReference type="Proteomes" id="UP000472270">
    <property type="component" value="Unassembled WGS sequence"/>
</dbReference>
<dbReference type="GO" id="GO:0005884">
    <property type="term" value="C:actin filament"/>
    <property type="evidence" value="ECO:0007669"/>
    <property type="project" value="TreeGrafter"/>
</dbReference>
<organism evidence="8 9">
    <name type="scientific">Sinocyclocheilus rhinocerous</name>
    <dbReference type="NCBI Taxonomy" id="307959"/>
    <lineage>
        <taxon>Eukaryota</taxon>
        <taxon>Metazoa</taxon>
        <taxon>Chordata</taxon>
        <taxon>Craniata</taxon>
        <taxon>Vertebrata</taxon>
        <taxon>Euteleostomi</taxon>
        <taxon>Actinopterygii</taxon>
        <taxon>Neopterygii</taxon>
        <taxon>Teleostei</taxon>
        <taxon>Ostariophysi</taxon>
        <taxon>Cypriniformes</taxon>
        <taxon>Cyprinidae</taxon>
        <taxon>Cyprininae</taxon>
        <taxon>Sinocyclocheilus</taxon>
    </lineage>
</organism>
<dbReference type="PROSITE" id="PS50021">
    <property type="entry name" value="CH"/>
    <property type="match status" value="1"/>
</dbReference>
<dbReference type="GO" id="GO:0005737">
    <property type="term" value="C:cytoplasm"/>
    <property type="evidence" value="ECO:0007669"/>
    <property type="project" value="TreeGrafter"/>
</dbReference>
<protein>
    <submittedName>
        <fullName evidence="8">Growth arrest-specific 2 like 1</fullName>
    </submittedName>
</protein>
<dbReference type="InterPro" id="IPR003108">
    <property type="entry name" value="GAR_dom"/>
</dbReference>
<feature type="domain" description="Calponin-homology (CH)" evidence="6">
    <location>
        <begin position="26"/>
        <end position="154"/>
    </location>
</feature>
<dbReference type="Gene3D" id="1.10.418.10">
    <property type="entry name" value="Calponin-like domain"/>
    <property type="match status" value="1"/>
</dbReference>
<dbReference type="InterPro" id="IPR036534">
    <property type="entry name" value="GAR_dom_sf"/>
</dbReference>
<dbReference type="AlphaFoldDB" id="A0A673GD63"/>
<feature type="compositionally biased region" description="Low complexity" evidence="5">
    <location>
        <begin position="303"/>
        <end position="315"/>
    </location>
</feature>
<evidence type="ECO:0000313" key="8">
    <source>
        <dbReference type="Ensembl" id="ENSSRHP00000013408.1"/>
    </source>
</evidence>
<dbReference type="GO" id="GO:0001725">
    <property type="term" value="C:stress fiber"/>
    <property type="evidence" value="ECO:0007669"/>
    <property type="project" value="TreeGrafter"/>
</dbReference>
<dbReference type="GO" id="GO:1904825">
    <property type="term" value="P:protein localization to microtubule plus-end"/>
    <property type="evidence" value="ECO:0007669"/>
    <property type="project" value="TreeGrafter"/>
</dbReference>
<dbReference type="SMART" id="SM00243">
    <property type="entry name" value="GAS2"/>
    <property type="match status" value="1"/>
</dbReference>
<feature type="region of interest" description="Disordered" evidence="5">
    <location>
        <begin position="295"/>
        <end position="385"/>
    </location>
</feature>
<dbReference type="GO" id="GO:0031110">
    <property type="term" value="P:regulation of microtubule polymerization or depolymerization"/>
    <property type="evidence" value="ECO:0007669"/>
    <property type="project" value="TreeGrafter"/>
</dbReference>
<dbReference type="InterPro" id="IPR036872">
    <property type="entry name" value="CH_dom_sf"/>
</dbReference>
<dbReference type="PROSITE" id="PS51460">
    <property type="entry name" value="GAR"/>
    <property type="match status" value="1"/>
</dbReference>
<proteinExistence type="inferred from homology"/>
<accession>A0A673GD63</accession>
<evidence type="ECO:0000256" key="2">
    <source>
        <dbReference type="ARBA" id="ARBA00022490"/>
    </source>
</evidence>
<dbReference type="GO" id="GO:0008093">
    <property type="term" value="F:cytoskeletal anchor activity"/>
    <property type="evidence" value="ECO:0007669"/>
    <property type="project" value="TreeGrafter"/>
</dbReference>
<dbReference type="PANTHER" id="PTHR46756:SF25">
    <property type="entry name" value="GAS2-LIKE PROTEIN 1"/>
    <property type="match status" value="1"/>
</dbReference>
<name>A0A673GD63_9TELE</name>
<keyword evidence="9" id="KW-1185">Reference proteome</keyword>
<keyword evidence="2" id="KW-0963">Cytoplasm</keyword>
<evidence type="ECO:0000256" key="1">
    <source>
        <dbReference type="ARBA" id="ARBA00004245"/>
    </source>
</evidence>
<dbReference type="GO" id="GO:0008017">
    <property type="term" value="F:microtubule binding"/>
    <property type="evidence" value="ECO:0007669"/>
    <property type="project" value="InterPro"/>
</dbReference>
<dbReference type="SUPFAM" id="SSF143575">
    <property type="entry name" value="GAS2 domain-like"/>
    <property type="match status" value="1"/>
</dbReference>
<evidence type="ECO:0000259" key="7">
    <source>
        <dbReference type="PROSITE" id="PS51460"/>
    </source>
</evidence>
<evidence type="ECO:0000256" key="5">
    <source>
        <dbReference type="SAM" id="MobiDB-lite"/>
    </source>
</evidence>
<keyword evidence="3" id="KW-0206">Cytoskeleton</keyword>
<dbReference type="Pfam" id="PF00307">
    <property type="entry name" value="CH"/>
    <property type="match status" value="1"/>
</dbReference>
<reference evidence="8" key="2">
    <citation type="submission" date="2025-09" db="UniProtKB">
        <authorList>
            <consortium name="Ensembl"/>
        </authorList>
    </citation>
    <scope>IDENTIFICATION</scope>
</reference>
<sequence>MADQSNIQSAASKSIRPFKSSEEYLYAMKEDLAEWLNTLYDLDITADTFMESLETGCALCRHAKNVNRAAHDFKTRYPDAALSLRIPSKDVVFQSRNVIPGSFLARDNVSNFIGWCRLELWIKDVLMFETNDLVERCNEKNFVLCLLEVARRGAKFGMLAPMLIQLEEEIEEEIRDQENLSEALGESQSPPSRTYSRKESIGEPDPELLARWQEQQKRVLLDMRNLDELVIINKCVCFFLFFFRQGPWYRGQKSLVLRTHVMVRVGGGWDTLEHYLDKHDPCRCAAFAHRYQQAKASGQGPHSKSSSAHSSRSTSPGPHWRNEGIAPYKTSDRRSLDPVLGATAHSSPSRPGRSHHAAVPVEMETNTGRPTALLPRPPRDRSEPRHFNPLRSVQVCLGVKQCACVCVCVCMHVCMFTAPWKVPKIEKYPKSHRNQRHLENECESQLLFIYLIYSNLRKLAWDIRSVNMTALVNTT</sequence>
<evidence type="ECO:0000256" key="4">
    <source>
        <dbReference type="ARBA" id="ARBA00038441"/>
    </source>
</evidence>
<dbReference type="PANTHER" id="PTHR46756">
    <property type="entry name" value="TRANSGELIN"/>
    <property type="match status" value="1"/>
</dbReference>
<dbReference type="InterPro" id="IPR001715">
    <property type="entry name" value="CH_dom"/>
</dbReference>
<dbReference type="Ensembl" id="ENSSRHT00000013884.1">
    <property type="protein sequence ID" value="ENSSRHP00000013408.1"/>
    <property type="gene ID" value="ENSSRHG00000007569.1"/>
</dbReference>
<evidence type="ECO:0000313" key="9">
    <source>
        <dbReference type="Proteomes" id="UP000472270"/>
    </source>
</evidence>
<evidence type="ECO:0000256" key="3">
    <source>
        <dbReference type="ARBA" id="ARBA00023212"/>
    </source>
</evidence>
<dbReference type="CDD" id="cd21268">
    <property type="entry name" value="CH_GAS2L1_2"/>
    <property type="match status" value="1"/>
</dbReference>
<dbReference type="Gene3D" id="3.30.920.20">
    <property type="entry name" value="Gas2-like domain"/>
    <property type="match status" value="1"/>
</dbReference>
<dbReference type="GO" id="GO:0001578">
    <property type="term" value="P:microtubule bundle formation"/>
    <property type="evidence" value="ECO:0007669"/>
    <property type="project" value="TreeGrafter"/>
</dbReference>
<reference evidence="8" key="1">
    <citation type="submission" date="2025-08" db="UniProtKB">
        <authorList>
            <consortium name="Ensembl"/>
        </authorList>
    </citation>
    <scope>IDENTIFICATION</scope>
</reference>
<feature type="domain" description="GAR" evidence="7">
    <location>
        <begin position="175"/>
        <end position="283"/>
    </location>
</feature>
<feature type="region of interest" description="Disordered" evidence="5">
    <location>
        <begin position="180"/>
        <end position="202"/>
    </location>
</feature>
<comment type="subcellular location">
    <subcellularLocation>
        <location evidence="1">Cytoplasm</location>
        <location evidence="1">Cytoskeleton</location>
    </subcellularLocation>
</comment>
<dbReference type="GO" id="GO:0051764">
    <property type="term" value="P:actin crosslink formation"/>
    <property type="evidence" value="ECO:0007669"/>
    <property type="project" value="TreeGrafter"/>
</dbReference>